<dbReference type="PROSITE" id="PS00584">
    <property type="entry name" value="PFKB_KINASES_2"/>
    <property type="match status" value="1"/>
</dbReference>
<feature type="binding site" evidence="12">
    <location>
        <begin position="40"/>
        <end position="44"/>
    </location>
    <ligand>
        <name>substrate</name>
    </ligand>
</feature>
<dbReference type="UniPathway" id="UPA00916">
    <property type="reaction ID" value="UER00889"/>
</dbReference>
<comment type="caution">
    <text evidence="12">Lacks conserved residue(s) required for the propagation of feature annotation.</text>
</comment>
<evidence type="ECO:0000313" key="15">
    <source>
        <dbReference type="Proteomes" id="UP000187209"/>
    </source>
</evidence>
<evidence type="ECO:0000256" key="11">
    <source>
        <dbReference type="ARBA" id="ARBA00023277"/>
    </source>
</evidence>
<comment type="subunit">
    <text evidence="12">Homodimer.</text>
</comment>
<comment type="function">
    <text evidence="12">Catalyzes the phosphorylation of ribose at O-5 in a reaction requiring ATP and magnesium. The resulting D-ribose-5-phosphate can then be used either for sythesis of nucleotides, histidine, and tryptophan, or as a component of the pentose phosphate pathway.</text>
</comment>
<dbReference type="OrthoDB" id="432447at2759"/>
<feature type="binding site" evidence="12">
    <location>
        <begin position="11"/>
        <end position="13"/>
    </location>
    <ligand>
        <name>substrate</name>
    </ligand>
</feature>
<comment type="caution">
    <text evidence="14">The sequence shown here is derived from an EMBL/GenBank/DDBJ whole genome shotgun (WGS) entry which is preliminary data.</text>
</comment>
<comment type="similarity">
    <text evidence="12">Belongs to the carbohydrate kinase PfkB family. Ribokinase subfamily.</text>
</comment>
<sequence>MAKIVVLGTLNADLYVEVHRLPKVQETLPAISGGEIRPGGKGANTAAAASLLGISTYILGQVGSDAASLMILNELSSRNVHLDYLIKLQNIPSGQAIIILQTGGENSIISIRGANQAWTTLPETMKQPILQANALMIQRGIPDTVNLEAASLAHSNGVLVVMDAGGKNGPISDELLSNIDILSPNSIEIEELTGIAGDIEAAALVLINRGIKHVVVKMSKEGSLYIGQHGRYKQDIFTVCDIPVVDTTGAGDCFTAALVARLVEIGNLEFDAFKEAMHFASVAAFLSVTKKGAMESMPTREQVNRYLGFKGP</sequence>
<dbReference type="Proteomes" id="UP000187209">
    <property type="component" value="Unassembled WGS sequence"/>
</dbReference>
<dbReference type="GO" id="GO:0005634">
    <property type="term" value="C:nucleus"/>
    <property type="evidence" value="ECO:0007669"/>
    <property type="project" value="UniProtKB-SubCell"/>
</dbReference>
<dbReference type="InterPro" id="IPR002173">
    <property type="entry name" value="Carboh/pur_kinase_PfkB_CS"/>
</dbReference>
<dbReference type="PANTHER" id="PTHR10584">
    <property type="entry name" value="SUGAR KINASE"/>
    <property type="match status" value="1"/>
</dbReference>
<feature type="binding site" evidence="12">
    <location>
        <position position="296"/>
    </location>
    <ligand>
        <name>K(+)</name>
        <dbReference type="ChEBI" id="CHEBI:29103"/>
    </ligand>
</feature>
<evidence type="ECO:0000256" key="12">
    <source>
        <dbReference type="HAMAP-Rule" id="MF_03215"/>
    </source>
</evidence>
<feature type="binding site" evidence="12">
    <location>
        <position position="290"/>
    </location>
    <ligand>
        <name>K(+)</name>
        <dbReference type="ChEBI" id="CHEBI:29103"/>
    </ligand>
</feature>
<accession>A0A1R2CYY9</accession>
<dbReference type="Gene3D" id="3.40.1190.20">
    <property type="match status" value="1"/>
</dbReference>
<keyword evidence="9 12" id="KW-0460">Magnesium</keyword>
<evidence type="ECO:0000256" key="9">
    <source>
        <dbReference type="ARBA" id="ARBA00022842"/>
    </source>
</evidence>
<dbReference type="PRINTS" id="PR00990">
    <property type="entry name" value="RIBOKINASE"/>
</dbReference>
<reference evidence="14 15" key="1">
    <citation type="submission" date="2016-11" db="EMBL/GenBank/DDBJ databases">
        <title>The macronuclear genome of Stentor coeruleus: a giant cell with tiny introns.</title>
        <authorList>
            <person name="Slabodnick M."/>
            <person name="Ruby J.G."/>
            <person name="Reiff S.B."/>
            <person name="Swart E.C."/>
            <person name="Gosai S."/>
            <person name="Prabakaran S."/>
            <person name="Witkowska E."/>
            <person name="Larue G.E."/>
            <person name="Fisher S."/>
            <person name="Freeman R.M."/>
            <person name="Gunawardena J."/>
            <person name="Chu W."/>
            <person name="Stover N.A."/>
            <person name="Gregory B.D."/>
            <person name="Nowacki M."/>
            <person name="Derisi J."/>
            <person name="Roy S.W."/>
            <person name="Marshall W.F."/>
            <person name="Sood P."/>
        </authorList>
    </citation>
    <scope>NUCLEOTIDE SEQUENCE [LARGE SCALE GENOMIC DNA]</scope>
    <source>
        <strain evidence="14">WM001</strain>
    </source>
</reference>
<dbReference type="EMBL" id="MPUH01000030">
    <property type="protein sequence ID" value="OMJ94205.1"/>
    <property type="molecule type" value="Genomic_DNA"/>
</dbReference>
<proteinExistence type="inferred from homology"/>
<dbReference type="SUPFAM" id="SSF53613">
    <property type="entry name" value="Ribokinase-like"/>
    <property type="match status" value="1"/>
</dbReference>
<dbReference type="Pfam" id="PF00294">
    <property type="entry name" value="PfkB"/>
    <property type="match status" value="1"/>
</dbReference>
<dbReference type="InterPro" id="IPR011877">
    <property type="entry name" value="Ribokinase"/>
</dbReference>
<dbReference type="HAMAP" id="MF_01987">
    <property type="entry name" value="Ribokinase"/>
    <property type="match status" value="1"/>
</dbReference>
<dbReference type="InterPro" id="IPR002139">
    <property type="entry name" value="Ribo/fructo_kinase"/>
</dbReference>
<evidence type="ECO:0000256" key="8">
    <source>
        <dbReference type="ARBA" id="ARBA00022840"/>
    </source>
</evidence>
<evidence type="ECO:0000256" key="10">
    <source>
        <dbReference type="ARBA" id="ARBA00022958"/>
    </source>
</evidence>
<evidence type="ECO:0000256" key="7">
    <source>
        <dbReference type="ARBA" id="ARBA00022777"/>
    </source>
</evidence>
<keyword evidence="10 12" id="KW-0630">Potassium</keyword>
<evidence type="ECO:0000256" key="5">
    <source>
        <dbReference type="ARBA" id="ARBA00022723"/>
    </source>
</evidence>
<feature type="binding site" evidence="12">
    <location>
        <position position="287"/>
    </location>
    <ligand>
        <name>K(+)</name>
        <dbReference type="ChEBI" id="CHEBI:29103"/>
    </ligand>
</feature>
<feature type="domain" description="Carbohydrate kinase PfkB" evidence="13">
    <location>
        <begin position="1"/>
        <end position="300"/>
    </location>
</feature>
<keyword evidence="6 12" id="KW-0547">Nucleotide-binding</keyword>
<feature type="binding site" evidence="12">
    <location>
        <position position="185"/>
    </location>
    <ligand>
        <name>ATP</name>
        <dbReference type="ChEBI" id="CHEBI:30616"/>
    </ligand>
</feature>
<dbReference type="CDD" id="cd01174">
    <property type="entry name" value="ribokinase"/>
    <property type="match status" value="1"/>
</dbReference>
<name>A0A1R2CYY9_9CILI</name>
<feature type="binding site" evidence="12">
    <location>
        <begin position="251"/>
        <end position="252"/>
    </location>
    <ligand>
        <name>ATP</name>
        <dbReference type="ChEBI" id="CHEBI:30616"/>
    </ligand>
</feature>
<evidence type="ECO:0000256" key="2">
    <source>
        <dbReference type="ARBA" id="ARBA00012035"/>
    </source>
</evidence>
<dbReference type="GO" id="GO:0005524">
    <property type="term" value="F:ATP binding"/>
    <property type="evidence" value="ECO:0007669"/>
    <property type="project" value="UniProtKB-UniRule"/>
</dbReference>
<comment type="activity regulation">
    <text evidence="12">Activated by a monovalent cation that binds near, but not in, the active site. The most likely occupant of the site in vivo is potassium. Ion binding induces a conformational change that may alter substrate affinity.</text>
</comment>
<dbReference type="AlphaFoldDB" id="A0A1R2CYY9"/>
<organism evidence="14 15">
    <name type="scientific">Stentor coeruleus</name>
    <dbReference type="NCBI Taxonomy" id="5963"/>
    <lineage>
        <taxon>Eukaryota</taxon>
        <taxon>Sar</taxon>
        <taxon>Alveolata</taxon>
        <taxon>Ciliophora</taxon>
        <taxon>Postciliodesmatophora</taxon>
        <taxon>Heterotrichea</taxon>
        <taxon>Heterotrichida</taxon>
        <taxon>Stentoridae</taxon>
        <taxon>Stentor</taxon>
    </lineage>
</organism>
<comment type="pathway">
    <text evidence="12">Carbohydrate metabolism; D-ribose degradation; D-ribose 5-phosphate from beta-D-ribopyranose: step 2/2.</text>
</comment>
<keyword evidence="15" id="KW-1185">Reference proteome</keyword>
<comment type="similarity">
    <text evidence="1">Belongs to the carbohydrate kinase pfkB family.</text>
</comment>
<keyword evidence="11 12" id="KW-0119">Carbohydrate metabolism</keyword>
<evidence type="ECO:0000256" key="4">
    <source>
        <dbReference type="ARBA" id="ARBA00022679"/>
    </source>
</evidence>
<comment type="subcellular location">
    <subcellularLocation>
        <location evidence="12">Cytoplasm</location>
    </subcellularLocation>
    <subcellularLocation>
        <location evidence="12">Nucleus</location>
    </subcellularLocation>
</comment>
<evidence type="ECO:0000256" key="1">
    <source>
        <dbReference type="ARBA" id="ARBA00005380"/>
    </source>
</evidence>
<keyword evidence="7 12" id="KW-0418">Kinase</keyword>
<dbReference type="InterPro" id="IPR029056">
    <property type="entry name" value="Ribokinase-like"/>
</dbReference>
<keyword evidence="4 12" id="KW-0808">Transferase</keyword>
<evidence type="ECO:0000313" key="14">
    <source>
        <dbReference type="EMBL" id="OMJ94205.1"/>
    </source>
</evidence>
<gene>
    <name evidence="14" type="ORF">SteCoe_2690</name>
</gene>
<keyword evidence="12" id="KW-0539">Nucleus</keyword>
<evidence type="ECO:0000256" key="6">
    <source>
        <dbReference type="ARBA" id="ARBA00022741"/>
    </source>
</evidence>
<feature type="active site" description="Proton acceptor" evidence="12">
    <location>
        <position position="252"/>
    </location>
</feature>
<comment type="cofactor">
    <cofactor evidence="12">
        <name>Mg(2+)</name>
        <dbReference type="ChEBI" id="CHEBI:18420"/>
    </cofactor>
    <text evidence="12">Requires a divalent cation, most likely magnesium in vivo, as an electrophilic catalyst to aid phosphoryl group transfer. It is the chelate of the metal and the nucleotide that is the actual substrate.</text>
</comment>
<dbReference type="GO" id="GO:0046872">
    <property type="term" value="F:metal ion binding"/>
    <property type="evidence" value="ECO:0007669"/>
    <property type="project" value="UniProtKB-KW"/>
</dbReference>
<feature type="binding site" evidence="12">
    <location>
        <position position="248"/>
    </location>
    <ligand>
        <name>K(+)</name>
        <dbReference type="ChEBI" id="CHEBI:29103"/>
    </ligand>
</feature>
<dbReference type="PANTHER" id="PTHR10584:SF166">
    <property type="entry name" value="RIBOKINASE"/>
    <property type="match status" value="1"/>
</dbReference>
<comment type="catalytic activity">
    <reaction evidence="12">
        <text>D-ribose + ATP = D-ribose 5-phosphate + ADP + H(+)</text>
        <dbReference type="Rhea" id="RHEA:13697"/>
        <dbReference type="ChEBI" id="CHEBI:15378"/>
        <dbReference type="ChEBI" id="CHEBI:30616"/>
        <dbReference type="ChEBI" id="CHEBI:47013"/>
        <dbReference type="ChEBI" id="CHEBI:78346"/>
        <dbReference type="ChEBI" id="CHEBI:456216"/>
        <dbReference type="EC" id="2.7.1.15"/>
    </reaction>
</comment>
<keyword evidence="8 12" id="KW-0067">ATP-binding</keyword>
<dbReference type="GO" id="GO:0005737">
    <property type="term" value="C:cytoplasm"/>
    <property type="evidence" value="ECO:0007669"/>
    <property type="project" value="UniProtKB-SubCell"/>
</dbReference>
<dbReference type="GO" id="GO:0004747">
    <property type="term" value="F:ribokinase activity"/>
    <property type="evidence" value="ECO:0007669"/>
    <property type="project" value="UniProtKB-UniRule"/>
</dbReference>
<dbReference type="GO" id="GO:0019303">
    <property type="term" value="P:D-ribose catabolic process"/>
    <property type="evidence" value="ECO:0007669"/>
    <property type="project" value="UniProtKB-UniRule"/>
</dbReference>
<evidence type="ECO:0000256" key="3">
    <source>
        <dbReference type="ARBA" id="ARBA00016943"/>
    </source>
</evidence>
<feature type="binding site" evidence="12">
    <location>
        <position position="246"/>
    </location>
    <ligand>
        <name>K(+)</name>
        <dbReference type="ChEBI" id="CHEBI:29103"/>
    </ligand>
</feature>
<protein>
    <recommendedName>
        <fullName evidence="3 12">Ribokinase</fullName>
        <shortName evidence="12">RK</shortName>
        <ecNumber evidence="2 12">2.7.1.15</ecNumber>
    </recommendedName>
</protein>
<dbReference type="EC" id="2.7.1.15" evidence="2 12"/>
<feature type="binding site" evidence="12">
    <location>
        <position position="292"/>
    </location>
    <ligand>
        <name>K(+)</name>
        <dbReference type="ChEBI" id="CHEBI:29103"/>
    </ligand>
</feature>
<evidence type="ECO:0000259" key="13">
    <source>
        <dbReference type="Pfam" id="PF00294"/>
    </source>
</evidence>
<dbReference type="InterPro" id="IPR011611">
    <property type="entry name" value="PfkB_dom"/>
</dbReference>
<keyword evidence="12" id="KW-0963">Cytoplasm</keyword>
<feature type="binding site" evidence="12">
    <location>
        <position position="252"/>
    </location>
    <ligand>
        <name>substrate</name>
    </ligand>
</feature>
<keyword evidence="5 12" id="KW-0479">Metal-binding</keyword>